<evidence type="ECO:0000313" key="2">
    <source>
        <dbReference type="Proteomes" id="UP001381693"/>
    </source>
</evidence>
<proteinExistence type="predicted"/>
<reference evidence="1 2" key="1">
    <citation type="submission" date="2023-11" db="EMBL/GenBank/DDBJ databases">
        <title>Halocaridina rubra genome assembly.</title>
        <authorList>
            <person name="Smith C."/>
        </authorList>
    </citation>
    <scope>NUCLEOTIDE SEQUENCE [LARGE SCALE GENOMIC DNA]</scope>
    <source>
        <strain evidence="1">EP-1</strain>
        <tissue evidence="1">Whole</tissue>
    </source>
</reference>
<comment type="caution">
    <text evidence="1">The sequence shown here is derived from an EMBL/GenBank/DDBJ whole genome shotgun (WGS) entry which is preliminary data.</text>
</comment>
<dbReference type="Proteomes" id="UP001381693">
    <property type="component" value="Unassembled WGS sequence"/>
</dbReference>
<sequence length="79" mass="8382">MEPARGKGGDASSDAGRLKYMLLSAAGQGAVRHGEPIHTVFVRKICQMSHFSANKVMGDSEQLCSGNEGHSHVICLLPC</sequence>
<keyword evidence="2" id="KW-1185">Reference proteome</keyword>
<accession>A0AAN8WNL2</accession>
<gene>
    <name evidence="1" type="ORF">SK128_016349</name>
</gene>
<evidence type="ECO:0000313" key="1">
    <source>
        <dbReference type="EMBL" id="KAK7028078.1"/>
    </source>
</evidence>
<protein>
    <submittedName>
        <fullName evidence="1">Uncharacterized protein</fullName>
    </submittedName>
</protein>
<dbReference type="EMBL" id="JAXCGZ010022662">
    <property type="protein sequence ID" value="KAK7028078.1"/>
    <property type="molecule type" value="Genomic_DNA"/>
</dbReference>
<name>A0AAN8WNL2_HALRR</name>
<organism evidence="1 2">
    <name type="scientific">Halocaridina rubra</name>
    <name type="common">Hawaiian red shrimp</name>
    <dbReference type="NCBI Taxonomy" id="373956"/>
    <lineage>
        <taxon>Eukaryota</taxon>
        <taxon>Metazoa</taxon>
        <taxon>Ecdysozoa</taxon>
        <taxon>Arthropoda</taxon>
        <taxon>Crustacea</taxon>
        <taxon>Multicrustacea</taxon>
        <taxon>Malacostraca</taxon>
        <taxon>Eumalacostraca</taxon>
        <taxon>Eucarida</taxon>
        <taxon>Decapoda</taxon>
        <taxon>Pleocyemata</taxon>
        <taxon>Caridea</taxon>
        <taxon>Atyoidea</taxon>
        <taxon>Atyidae</taxon>
        <taxon>Halocaridina</taxon>
    </lineage>
</organism>
<dbReference type="AlphaFoldDB" id="A0AAN8WNL2"/>